<dbReference type="Gene3D" id="3.40.50.1820">
    <property type="entry name" value="alpha/beta hydrolase"/>
    <property type="match status" value="1"/>
</dbReference>
<dbReference type="InterPro" id="IPR022742">
    <property type="entry name" value="Hydrolase_4"/>
</dbReference>
<dbReference type="EMBL" id="JACGWM010000001">
    <property type="protein sequence ID" value="KAL0397221.1"/>
    <property type="molecule type" value="Genomic_DNA"/>
</dbReference>
<dbReference type="GO" id="GO:0016787">
    <property type="term" value="F:hydrolase activity"/>
    <property type="evidence" value="ECO:0007669"/>
    <property type="project" value="UniProtKB-KW"/>
</dbReference>
<feature type="domain" description="Serine aminopeptidase S33" evidence="4">
    <location>
        <begin position="352"/>
        <end position="582"/>
    </location>
</feature>
<dbReference type="InterPro" id="IPR051558">
    <property type="entry name" value="Metallophosphoesterase_PAP"/>
</dbReference>
<name>A0AAW2SX22_9LAMI</name>
<feature type="chain" id="PRO_5043576435" evidence="3">
    <location>
        <begin position="31"/>
        <end position="598"/>
    </location>
</feature>
<protein>
    <submittedName>
        <fullName evidence="5">Purple acid phosphatase 17</fullName>
    </submittedName>
</protein>
<proteinExistence type="predicted"/>
<accession>A0AAW2SX22</accession>
<evidence type="ECO:0000256" key="3">
    <source>
        <dbReference type="SAM" id="SignalP"/>
    </source>
</evidence>
<dbReference type="PANTHER" id="PTHR10161">
    <property type="entry name" value="TARTRATE-RESISTANT ACID PHOSPHATASE TYPE 5"/>
    <property type="match status" value="1"/>
</dbReference>
<gene>
    <name evidence="5" type="ORF">Scaly_0170500</name>
</gene>
<comment type="caution">
    <text evidence="5">The sequence shown here is derived from an EMBL/GenBank/DDBJ whole genome shotgun (WGS) entry which is preliminary data.</text>
</comment>
<keyword evidence="2" id="KW-0378">Hydrolase</keyword>
<reference evidence="5" key="1">
    <citation type="submission" date="2020-06" db="EMBL/GenBank/DDBJ databases">
        <authorList>
            <person name="Li T."/>
            <person name="Hu X."/>
            <person name="Zhang T."/>
            <person name="Song X."/>
            <person name="Zhang H."/>
            <person name="Dai N."/>
            <person name="Sheng W."/>
            <person name="Hou X."/>
            <person name="Wei L."/>
        </authorList>
    </citation>
    <scope>NUCLEOTIDE SEQUENCE</scope>
    <source>
        <strain evidence="5">KEN8</strain>
        <tissue evidence="5">Leaf</tissue>
    </source>
</reference>
<dbReference type="InterPro" id="IPR029052">
    <property type="entry name" value="Metallo-depent_PP-like"/>
</dbReference>
<evidence type="ECO:0000256" key="2">
    <source>
        <dbReference type="ARBA" id="ARBA00022801"/>
    </source>
</evidence>
<dbReference type="Gene3D" id="3.60.21.10">
    <property type="match status" value="2"/>
</dbReference>
<evidence type="ECO:0000313" key="5">
    <source>
        <dbReference type="EMBL" id="KAL0397221.1"/>
    </source>
</evidence>
<dbReference type="PANTHER" id="PTHR10161:SF14">
    <property type="entry name" value="TARTRATE-RESISTANT ACID PHOSPHATASE TYPE 5"/>
    <property type="match status" value="1"/>
</dbReference>
<dbReference type="InterPro" id="IPR029058">
    <property type="entry name" value="AB_hydrolase_fold"/>
</dbReference>
<keyword evidence="1 3" id="KW-0732">Signal</keyword>
<evidence type="ECO:0000256" key="1">
    <source>
        <dbReference type="ARBA" id="ARBA00022729"/>
    </source>
</evidence>
<dbReference type="Pfam" id="PF12146">
    <property type="entry name" value="Hydrolase_4"/>
    <property type="match status" value="1"/>
</dbReference>
<sequence length="598" mass="65657">MVALSGNKNMAAALCLWLAVVSFISHRTSAELRRFEQPTRGDGTLRFLVVGDWGRKGEFNQSQVAFQMGRIGEELDIDFVVSTGDNFYDNGLEGETDPAFVDSSNIYTATSKNSGLVDLESALKESRAKWKIVVGHHAIRSVGHHGDTLELVHHLSPILQANDVDFYMNGHDHCLEQISDDKSPIQFLTSGAGSKAWRGDVKDLNRKRLKFFYDGQGFMSVQMTWSDVDIIFYDVFARKRESEAPNMARRSNDGAAVMLTSGTSERINALFSLRVWRSLWLLINACFLILLLPFRGRRRSVVAPELAEKGGGAKEEKPSAAPAKVVRVPAAMAPRKSAVDKEVAARRALAVKRGVVVLLHGLNEHSGRYSVFAKKLNANGIKGHGGSDGLHAYVHSLDYAVNDMKMFLGKVLAENPGVPCFCFGHSTGGAIVLKAALDPKVRQSVAGVVLTSPAVGVQPSHPIFAVLAPIFSFLLPRFQVSAANKRGTVVSRDPEALVAKYSDPLVFTGSIRVRTGYEILCIATYLQQNLTRLTTPFLVLHGTADSVTDPKASRKLHKEASSTDKTIKLYEGLLHDLLFEPEKEEVMDNIIAWLTSRL</sequence>
<dbReference type="SUPFAM" id="SSF56300">
    <property type="entry name" value="Metallo-dependent phosphatases"/>
    <property type="match status" value="1"/>
</dbReference>
<dbReference type="AlphaFoldDB" id="A0AAW2SX22"/>
<evidence type="ECO:0000259" key="4">
    <source>
        <dbReference type="Pfam" id="PF12146"/>
    </source>
</evidence>
<dbReference type="SUPFAM" id="SSF53474">
    <property type="entry name" value="alpha/beta-Hydrolases"/>
    <property type="match status" value="1"/>
</dbReference>
<organism evidence="5">
    <name type="scientific">Sesamum calycinum</name>
    <dbReference type="NCBI Taxonomy" id="2727403"/>
    <lineage>
        <taxon>Eukaryota</taxon>
        <taxon>Viridiplantae</taxon>
        <taxon>Streptophyta</taxon>
        <taxon>Embryophyta</taxon>
        <taxon>Tracheophyta</taxon>
        <taxon>Spermatophyta</taxon>
        <taxon>Magnoliopsida</taxon>
        <taxon>eudicotyledons</taxon>
        <taxon>Gunneridae</taxon>
        <taxon>Pentapetalae</taxon>
        <taxon>asterids</taxon>
        <taxon>lamiids</taxon>
        <taxon>Lamiales</taxon>
        <taxon>Pedaliaceae</taxon>
        <taxon>Sesamum</taxon>
    </lineage>
</organism>
<feature type="signal peptide" evidence="3">
    <location>
        <begin position="1"/>
        <end position="30"/>
    </location>
</feature>
<reference evidence="5" key="2">
    <citation type="journal article" date="2024" name="Plant">
        <title>Genomic evolution and insights into agronomic trait innovations of Sesamum species.</title>
        <authorList>
            <person name="Miao H."/>
            <person name="Wang L."/>
            <person name="Qu L."/>
            <person name="Liu H."/>
            <person name="Sun Y."/>
            <person name="Le M."/>
            <person name="Wang Q."/>
            <person name="Wei S."/>
            <person name="Zheng Y."/>
            <person name="Lin W."/>
            <person name="Duan Y."/>
            <person name="Cao H."/>
            <person name="Xiong S."/>
            <person name="Wang X."/>
            <person name="Wei L."/>
            <person name="Li C."/>
            <person name="Ma Q."/>
            <person name="Ju M."/>
            <person name="Zhao R."/>
            <person name="Li G."/>
            <person name="Mu C."/>
            <person name="Tian Q."/>
            <person name="Mei H."/>
            <person name="Zhang T."/>
            <person name="Gao T."/>
            <person name="Zhang H."/>
        </authorList>
    </citation>
    <scope>NUCLEOTIDE SEQUENCE</scope>
    <source>
        <strain evidence="5">KEN8</strain>
    </source>
</reference>